<dbReference type="InterPro" id="IPR029058">
    <property type="entry name" value="AB_hydrolase_fold"/>
</dbReference>
<dbReference type="Proteomes" id="UP000304148">
    <property type="component" value="Chromosome"/>
</dbReference>
<dbReference type="AlphaFoldDB" id="A0A383R9N1"/>
<dbReference type="InterPro" id="IPR012223">
    <property type="entry name" value="TEII"/>
</dbReference>
<comment type="similarity">
    <text evidence="1">Belongs to the thioesterase family.</text>
</comment>
<gene>
    <name evidence="3" type="ORF">PBLR_11461</name>
</gene>
<sequence>MKPEMKLFCFPYAGASAMIYNKWKAHMAEGIELIPVELAGRGKYFGTPFYDSFEDMIEDVYSKIESQLDDGPYSIFGHSMGSWIAYDLAHKISELNRSLPEHIFFSGRRAPHIESRRTKYYELPDDEFLDEIYRLGGTPKELLENKELLMMFLPVLRTDFRLVDLYRYEERPCKLSCNISILSGEEDAISLPDLHAWEEHSSADCTVHMLPGGHFFINEQTVQVTDILNRTLTRTLARQY</sequence>
<name>A0A383R9N1_PAEAL</name>
<dbReference type="EMBL" id="LS992241">
    <property type="protein sequence ID" value="SYX83039.1"/>
    <property type="molecule type" value="Genomic_DNA"/>
</dbReference>
<proteinExistence type="inferred from homology"/>
<dbReference type="GO" id="GO:0008610">
    <property type="term" value="P:lipid biosynthetic process"/>
    <property type="evidence" value="ECO:0007669"/>
    <property type="project" value="TreeGrafter"/>
</dbReference>
<dbReference type="PANTHER" id="PTHR11487">
    <property type="entry name" value="THIOESTERASE"/>
    <property type="match status" value="1"/>
</dbReference>
<accession>A0A383R9N1</accession>
<dbReference type="Gene3D" id="3.40.50.1820">
    <property type="entry name" value="alpha/beta hydrolase"/>
    <property type="match status" value="1"/>
</dbReference>
<evidence type="ECO:0000259" key="2">
    <source>
        <dbReference type="Pfam" id="PF00975"/>
    </source>
</evidence>
<feature type="domain" description="Thioesterase" evidence="2">
    <location>
        <begin position="6"/>
        <end position="230"/>
    </location>
</feature>
<dbReference type="InterPro" id="IPR001031">
    <property type="entry name" value="Thioesterase"/>
</dbReference>
<dbReference type="SUPFAM" id="SSF53474">
    <property type="entry name" value="alpha/beta-Hydrolases"/>
    <property type="match status" value="1"/>
</dbReference>
<evidence type="ECO:0000313" key="3">
    <source>
        <dbReference type="EMBL" id="SYX83039.1"/>
    </source>
</evidence>
<protein>
    <recommendedName>
        <fullName evidence="2">Thioesterase domain-containing protein</fullName>
    </recommendedName>
</protein>
<dbReference type="Pfam" id="PF00975">
    <property type="entry name" value="Thioesterase"/>
    <property type="match status" value="1"/>
</dbReference>
<dbReference type="RefSeq" id="WP_138185191.1">
    <property type="nucleotide sequence ID" value="NZ_LS992241.1"/>
</dbReference>
<dbReference type="PANTHER" id="PTHR11487:SF0">
    <property type="entry name" value="S-ACYL FATTY ACID SYNTHASE THIOESTERASE, MEDIUM CHAIN"/>
    <property type="match status" value="1"/>
</dbReference>
<organism evidence="3 4">
    <name type="scientific">Paenibacillus alvei</name>
    <name type="common">Bacillus alvei</name>
    <dbReference type="NCBI Taxonomy" id="44250"/>
    <lineage>
        <taxon>Bacteria</taxon>
        <taxon>Bacillati</taxon>
        <taxon>Bacillota</taxon>
        <taxon>Bacilli</taxon>
        <taxon>Bacillales</taxon>
        <taxon>Paenibacillaceae</taxon>
        <taxon>Paenibacillus</taxon>
    </lineage>
</organism>
<reference evidence="4" key="1">
    <citation type="submission" date="2018-08" db="EMBL/GenBank/DDBJ databases">
        <authorList>
            <person name="Chevrot R."/>
        </authorList>
    </citation>
    <scope>NUCLEOTIDE SEQUENCE [LARGE SCALE GENOMIC DNA]</scope>
</reference>
<evidence type="ECO:0000256" key="1">
    <source>
        <dbReference type="ARBA" id="ARBA00007169"/>
    </source>
</evidence>
<evidence type="ECO:0000313" key="4">
    <source>
        <dbReference type="Proteomes" id="UP000304148"/>
    </source>
</evidence>